<name>A0A8J3DJV3_9BACT</name>
<dbReference type="EMBL" id="BMXG01000019">
    <property type="protein sequence ID" value="GHC08153.1"/>
    <property type="molecule type" value="Genomic_DNA"/>
</dbReference>
<sequence>MIENWGLILSEIRRWGLLSHNDRKYFDARFRVIFFKSTLSDLSLGIIDTIIESIAGFDSGVS</sequence>
<dbReference type="AlphaFoldDB" id="A0A8J3DJV3"/>
<protein>
    <submittedName>
        <fullName evidence="1">Uncharacterized protein</fullName>
    </submittedName>
</protein>
<reference evidence="1" key="1">
    <citation type="journal article" date="2014" name="Int. J. Syst. Evol. Microbiol.">
        <title>Complete genome sequence of Corynebacterium casei LMG S-19264T (=DSM 44701T), isolated from a smear-ripened cheese.</title>
        <authorList>
            <consortium name="US DOE Joint Genome Institute (JGI-PGF)"/>
            <person name="Walter F."/>
            <person name="Albersmeier A."/>
            <person name="Kalinowski J."/>
            <person name="Ruckert C."/>
        </authorList>
    </citation>
    <scope>NUCLEOTIDE SEQUENCE</scope>
    <source>
        <strain evidence="1">KCTC 12870</strain>
    </source>
</reference>
<comment type="caution">
    <text evidence="1">The sequence shown here is derived from an EMBL/GenBank/DDBJ whole genome shotgun (WGS) entry which is preliminary data.</text>
</comment>
<accession>A0A8J3DJV3</accession>
<reference evidence="1" key="2">
    <citation type="submission" date="2020-09" db="EMBL/GenBank/DDBJ databases">
        <authorList>
            <person name="Sun Q."/>
            <person name="Kim S."/>
        </authorList>
    </citation>
    <scope>NUCLEOTIDE SEQUENCE</scope>
    <source>
        <strain evidence="1">KCTC 12870</strain>
    </source>
</reference>
<proteinExistence type="predicted"/>
<evidence type="ECO:0000313" key="2">
    <source>
        <dbReference type="Proteomes" id="UP000642829"/>
    </source>
</evidence>
<evidence type="ECO:0000313" key="1">
    <source>
        <dbReference type="EMBL" id="GHC08153.1"/>
    </source>
</evidence>
<organism evidence="1 2">
    <name type="scientific">Cerasicoccus arenae</name>
    <dbReference type="NCBI Taxonomy" id="424488"/>
    <lineage>
        <taxon>Bacteria</taxon>
        <taxon>Pseudomonadati</taxon>
        <taxon>Verrucomicrobiota</taxon>
        <taxon>Opitutia</taxon>
        <taxon>Puniceicoccales</taxon>
        <taxon>Cerasicoccaceae</taxon>
        <taxon>Cerasicoccus</taxon>
    </lineage>
</organism>
<keyword evidence="2" id="KW-1185">Reference proteome</keyword>
<gene>
    <name evidence="1" type="ORF">GCM10007047_26730</name>
</gene>
<dbReference type="Proteomes" id="UP000642829">
    <property type="component" value="Unassembled WGS sequence"/>
</dbReference>